<feature type="binding site" evidence="4">
    <location>
        <position position="73"/>
    </location>
    <ligand>
        <name>Zn(2+)</name>
        <dbReference type="ChEBI" id="CHEBI:29105"/>
    </ligand>
</feature>
<feature type="binding site" evidence="4">
    <location>
        <position position="90"/>
    </location>
    <ligand>
        <name>Zn(2+)</name>
        <dbReference type="ChEBI" id="CHEBI:29105"/>
    </ligand>
</feature>
<reference evidence="6" key="1">
    <citation type="submission" date="2017-06" db="EMBL/GenBank/DDBJ databases">
        <authorList>
            <person name="Varghese N."/>
            <person name="Submissions S."/>
        </authorList>
    </citation>
    <scope>NUCLEOTIDE SEQUENCE [LARGE SCALE GENOMIC DNA]</scope>
    <source>
        <strain evidence="6">JAD2</strain>
    </source>
</reference>
<feature type="binding site" evidence="4">
    <location>
        <position position="76"/>
    </location>
    <ligand>
        <name>Zn(2+)</name>
        <dbReference type="ChEBI" id="CHEBI:29105"/>
    </ligand>
</feature>
<comment type="similarity">
    <text evidence="4">Belongs to the HypA/HybF family.</text>
</comment>
<dbReference type="Pfam" id="PF01155">
    <property type="entry name" value="HypA"/>
    <property type="match status" value="1"/>
</dbReference>
<keyword evidence="2 4" id="KW-0479">Metal-binding</keyword>
<dbReference type="PANTHER" id="PTHR34535:SF3">
    <property type="entry name" value="HYDROGENASE MATURATION FACTOR HYPA"/>
    <property type="match status" value="1"/>
</dbReference>
<evidence type="ECO:0000313" key="6">
    <source>
        <dbReference type="Proteomes" id="UP000197025"/>
    </source>
</evidence>
<name>A0A212PZ08_9CHLR</name>
<dbReference type="PIRSF" id="PIRSF004761">
    <property type="entry name" value="Hydrgn_mat_HypA"/>
    <property type="match status" value="1"/>
</dbReference>
<dbReference type="HAMAP" id="MF_00213">
    <property type="entry name" value="HypA_HybF"/>
    <property type="match status" value="1"/>
</dbReference>
<evidence type="ECO:0000313" key="5">
    <source>
        <dbReference type="EMBL" id="SNB52188.1"/>
    </source>
</evidence>
<dbReference type="GO" id="GO:0051604">
    <property type="term" value="P:protein maturation"/>
    <property type="evidence" value="ECO:0007669"/>
    <property type="project" value="InterPro"/>
</dbReference>
<keyword evidence="1 4" id="KW-0533">Nickel</keyword>
<proteinExistence type="inferred from homology"/>
<dbReference type="Gene3D" id="3.30.2320.80">
    <property type="match status" value="1"/>
</dbReference>
<keyword evidence="3 4" id="KW-0862">Zinc</keyword>
<dbReference type="InterPro" id="IPR000688">
    <property type="entry name" value="HypA/HybF"/>
</dbReference>
<dbReference type="EMBL" id="FYEK01000003">
    <property type="protein sequence ID" value="SNB52188.1"/>
    <property type="molecule type" value="Genomic_DNA"/>
</dbReference>
<evidence type="ECO:0000256" key="2">
    <source>
        <dbReference type="ARBA" id="ARBA00022723"/>
    </source>
</evidence>
<dbReference type="AlphaFoldDB" id="A0A212PZ08"/>
<sequence>MHELAITQAILSIVLEAAEAAGARRVTAVELTVGALTGYVDDSIRFYFERLSEGTLAEGALLRIRREPGEGRCRACGGAFPVEPPLLPACPLCGSPDIWITGGNRCLVERIEVEDGDPHPGGEGHPQRQ</sequence>
<keyword evidence="6" id="KW-1185">Reference proteome</keyword>
<accession>A0A212PZ08</accession>
<dbReference type="GO" id="GO:0008270">
    <property type="term" value="F:zinc ion binding"/>
    <property type="evidence" value="ECO:0007669"/>
    <property type="project" value="UniProtKB-UniRule"/>
</dbReference>
<dbReference type="OrthoDB" id="9800361at2"/>
<evidence type="ECO:0000256" key="1">
    <source>
        <dbReference type="ARBA" id="ARBA00022596"/>
    </source>
</evidence>
<organism evidence="5 6">
    <name type="scientific">Thermoflexus hugenholtzii JAD2</name>
    <dbReference type="NCBI Taxonomy" id="877466"/>
    <lineage>
        <taxon>Bacteria</taxon>
        <taxon>Bacillati</taxon>
        <taxon>Chloroflexota</taxon>
        <taxon>Thermoflexia</taxon>
        <taxon>Thermoflexales</taxon>
        <taxon>Thermoflexaceae</taxon>
        <taxon>Thermoflexus</taxon>
    </lineage>
</organism>
<feature type="binding site" evidence="4">
    <location>
        <position position="2"/>
    </location>
    <ligand>
        <name>Ni(2+)</name>
        <dbReference type="ChEBI" id="CHEBI:49786"/>
    </ligand>
</feature>
<dbReference type="Proteomes" id="UP000197025">
    <property type="component" value="Unassembled WGS sequence"/>
</dbReference>
<dbReference type="InParanoid" id="A0A212PZ08"/>
<evidence type="ECO:0000256" key="3">
    <source>
        <dbReference type="ARBA" id="ARBA00022833"/>
    </source>
</evidence>
<dbReference type="RefSeq" id="WP_159461517.1">
    <property type="nucleotide sequence ID" value="NZ_FYEK01000003.1"/>
</dbReference>
<feature type="binding site" evidence="4">
    <location>
        <position position="93"/>
    </location>
    <ligand>
        <name>Zn(2+)</name>
        <dbReference type="ChEBI" id="CHEBI:29105"/>
    </ligand>
</feature>
<evidence type="ECO:0000256" key="4">
    <source>
        <dbReference type="HAMAP-Rule" id="MF_00213"/>
    </source>
</evidence>
<dbReference type="NCBIfam" id="TIGR00100">
    <property type="entry name" value="hypA"/>
    <property type="match status" value="1"/>
</dbReference>
<dbReference type="PANTHER" id="PTHR34535">
    <property type="entry name" value="HYDROGENASE MATURATION FACTOR HYPA"/>
    <property type="match status" value="1"/>
</dbReference>
<gene>
    <name evidence="4" type="primary">hypA</name>
    <name evidence="5" type="ORF">SAMN02746019_00022670</name>
</gene>
<protein>
    <recommendedName>
        <fullName evidence="4">Hydrogenase maturation factor HypA</fullName>
    </recommendedName>
</protein>
<dbReference type="GO" id="GO:0016151">
    <property type="term" value="F:nickel cation binding"/>
    <property type="evidence" value="ECO:0007669"/>
    <property type="project" value="UniProtKB-UniRule"/>
</dbReference>
<comment type="function">
    <text evidence="4">Involved in the maturation of [NiFe] hydrogenases. Required for nickel insertion into the metal center of the hydrogenase.</text>
</comment>